<proteinExistence type="predicted"/>
<evidence type="ECO:0000259" key="2">
    <source>
        <dbReference type="Pfam" id="PF14295"/>
    </source>
</evidence>
<dbReference type="InterPro" id="IPR003609">
    <property type="entry name" value="Pan_app"/>
</dbReference>
<evidence type="ECO:0000313" key="3">
    <source>
        <dbReference type="EMBL" id="CAD8599912.1"/>
    </source>
</evidence>
<feature type="domain" description="Apple" evidence="2">
    <location>
        <begin position="241"/>
        <end position="276"/>
    </location>
</feature>
<dbReference type="Pfam" id="PF14295">
    <property type="entry name" value="PAN_4"/>
    <property type="match status" value="2"/>
</dbReference>
<protein>
    <recommendedName>
        <fullName evidence="2">Apple domain-containing protein</fullName>
    </recommendedName>
</protein>
<dbReference type="AlphaFoldDB" id="A0A7S0PY70"/>
<sequence length="308" mass="32383">MRSSVMHLPLLLLLGGPRVRAQSSAVGQLTPAEAAAAAAAAALAAAAMAAWPSTFHDEGLCRSEGCDKGSYDEEWGIEQYECQAMCAQNAECTAFEYVKLGSTKAGGPDAYSRCELHKTPVVGVFPGVGVAVCRLKPAPRSARPMAVRRFHYSKCGAGLVGLPASPPYPPSVPPLPPIGPGQGLWVSPGGAQGACRSHYCKMPPSHPVQCRGCLPGCNASTAALCKDVEDACSLGAYSGFATATETECRALCQADETCTAYEWSELPVGSGKRCELHYAEVSYTKHHYSSFKCFLKPAETTGLAHIKP</sequence>
<gene>
    <name evidence="3" type="ORF">CPEL01642_LOCUS3242</name>
</gene>
<dbReference type="EMBL" id="HBEY01006604">
    <property type="protein sequence ID" value="CAD8599912.1"/>
    <property type="molecule type" value="Transcribed_RNA"/>
</dbReference>
<reference evidence="3" key="1">
    <citation type="submission" date="2021-01" db="EMBL/GenBank/DDBJ databases">
        <authorList>
            <person name="Corre E."/>
            <person name="Pelletier E."/>
            <person name="Niang G."/>
            <person name="Scheremetjew M."/>
            <person name="Finn R."/>
            <person name="Kale V."/>
            <person name="Holt S."/>
            <person name="Cochrane G."/>
            <person name="Meng A."/>
            <person name="Brown T."/>
            <person name="Cohen L."/>
        </authorList>
    </citation>
    <scope>NUCLEOTIDE SEQUENCE</scope>
    <source>
        <strain evidence="3">PLY182g</strain>
    </source>
</reference>
<name>A0A7S0PY70_9EUKA</name>
<accession>A0A7S0PY70</accession>
<organism evidence="3">
    <name type="scientific">Coccolithus braarudii</name>
    <dbReference type="NCBI Taxonomy" id="221442"/>
    <lineage>
        <taxon>Eukaryota</taxon>
        <taxon>Haptista</taxon>
        <taxon>Haptophyta</taxon>
        <taxon>Prymnesiophyceae</taxon>
        <taxon>Coccolithales</taxon>
        <taxon>Coccolithaceae</taxon>
        <taxon>Coccolithus</taxon>
    </lineage>
</organism>
<feature type="signal peptide" evidence="1">
    <location>
        <begin position="1"/>
        <end position="21"/>
    </location>
</feature>
<feature type="chain" id="PRO_5030991502" description="Apple domain-containing protein" evidence="1">
    <location>
        <begin position="22"/>
        <end position="308"/>
    </location>
</feature>
<evidence type="ECO:0000256" key="1">
    <source>
        <dbReference type="SAM" id="SignalP"/>
    </source>
</evidence>
<keyword evidence="1" id="KW-0732">Signal</keyword>
<feature type="domain" description="Apple" evidence="2">
    <location>
        <begin position="80"/>
        <end position="116"/>
    </location>
</feature>